<gene>
    <name evidence="2" type="ORF">C0V70_14465</name>
</gene>
<dbReference type="Gene3D" id="2.70.70.10">
    <property type="entry name" value="Glucose Permease (Domain IIA)"/>
    <property type="match status" value="1"/>
</dbReference>
<dbReference type="AlphaFoldDB" id="A0A2K9NUS8"/>
<dbReference type="PANTHER" id="PTHR21666:SF270">
    <property type="entry name" value="MUREIN HYDROLASE ACTIVATOR ENVC"/>
    <property type="match status" value="1"/>
</dbReference>
<dbReference type="InterPro" id="IPR050570">
    <property type="entry name" value="Cell_wall_metabolism_enzyme"/>
</dbReference>
<dbReference type="InterPro" id="IPR016047">
    <property type="entry name" value="M23ase_b-sheet_dom"/>
</dbReference>
<dbReference type="CDD" id="cd12797">
    <property type="entry name" value="M23_peptidase"/>
    <property type="match status" value="1"/>
</dbReference>
<dbReference type="GO" id="GO:0004222">
    <property type="term" value="F:metalloendopeptidase activity"/>
    <property type="evidence" value="ECO:0007669"/>
    <property type="project" value="TreeGrafter"/>
</dbReference>
<sequence length="378" mass="42649">MMARSLLIIPLIVLTGAVSAQSAVGVPQAKEESADKLNVFEMKRKLQDQNKNIQTLAKEVANVEVTLGLNNKKYLKLAEERARIEESLASARRNADFDSETLKKNYSQTKNLLMGVLLNKLENTENSSDMLARKVMIEKLQKRLADLDGMMKTNKALQTDVDGLYAKLQESMDTEKELLAVMGELEERRRELRNSLDQQTKNNADMKARFDEEKNKLAINQKSKRIVEERERLAPMQITEEIKIPSQPLSGGEFYPPIYSYQAMEYQKKGVTFNFHGKNEVRATKAGKIVYTGTLANYGNVLMIDHGNDTRTVLLGQFDYSVKNGDSVKDAQVVGFTNPRSGNGLGEGRIYFEVRKNNLAQNTYLLLDKKSLAKNSSH</sequence>
<evidence type="ECO:0000313" key="3">
    <source>
        <dbReference type="Proteomes" id="UP000235584"/>
    </source>
</evidence>
<evidence type="ECO:0000259" key="1">
    <source>
        <dbReference type="Pfam" id="PF01551"/>
    </source>
</evidence>
<proteinExistence type="predicted"/>
<dbReference type="PANTHER" id="PTHR21666">
    <property type="entry name" value="PEPTIDASE-RELATED"/>
    <property type="match status" value="1"/>
</dbReference>
<dbReference type="Pfam" id="PF01551">
    <property type="entry name" value="Peptidase_M23"/>
    <property type="match status" value="1"/>
</dbReference>
<evidence type="ECO:0000313" key="2">
    <source>
        <dbReference type="EMBL" id="AUN99286.1"/>
    </source>
</evidence>
<reference evidence="2 3" key="1">
    <citation type="submission" date="2018-01" db="EMBL/GenBank/DDBJ databases">
        <title>Complete genome sequence of Bacteriovorax stolpii DSM12778.</title>
        <authorList>
            <person name="Tang B."/>
            <person name="Chang J."/>
        </authorList>
    </citation>
    <scope>NUCLEOTIDE SEQUENCE [LARGE SCALE GENOMIC DNA]</scope>
    <source>
        <strain evidence="2 3">DSM 12778</strain>
    </source>
</reference>
<feature type="domain" description="M23ase beta-sheet core" evidence="1">
    <location>
        <begin position="268"/>
        <end position="362"/>
    </location>
</feature>
<dbReference type="Proteomes" id="UP000235584">
    <property type="component" value="Chromosome"/>
</dbReference>
<accession>A0A2K9NUS8</accession>
<dbReference type="EMBL" id="CP025704">
    <property type="protein sequence ID" value="AUN99286.1"/>
    <property type="molecule type" value="Genomic_DNA"/>
</dbReference>
<dbReference type="InterPro" id="IPR011055">
    <property type="entry name" value="Dup_hybrid_motif"/>
</dbReference>
<dbReference type="SUPFAM" id="SSF51261">
    <property type="entry name" value="Duplicated hybrid motif"/>
    <property type="match status" value="1"/>
</dbReference>
<protein>
    <recommendedName>
        <fullName evidence="1">M23ase beta-sheet core domain-containing protein</fullName>
    </recommendedName>
</protein>
<dbReference type="KEGG" id="bsto:C0V70_14465"/>
<organism evidence="2 3">
    <name type="scientific">Bacteriovorax stolpii</name>
    <name type="common">Bdellovibrio stolpii</name>
    <dbReference type="NCBI Taxonomy" id="960"/>
    <lineage>
        <taxon>Bacteria</taxon>
        <taxon>Pseudomonadati</taxon>
        <taxon>Bdellovibrionota</taxon>
        <taxon>Bacteriovoracia</taxon>
        <taxon>Bacteriovoracales</taxon>
        <taxon>Bacteriovoracaceae</taxon>
        <taxon>Bacteriovorax</taxon>
    </lineage>
</organism>
<keyword evidence="3" id="KW-1185">Reference proteome</keyword>
<name>A0A2K9NUS8_BACTC</name>